<dbReference type="Proteomes" id="UP000461585">
    <property type="component" value="Unassembled WGS sequence"/>
</dbReference>
<dbReference type="GO" id="GO:0008443">
    <property type="term" value="F:phosphofructokinase activity"/>
    <property type="evidence" value="ECO:0007669"/>
    <property type="project" value="TreeGrafter"/>
</dbReference>
<comment type="caution">
    <text evidence="2">The sequence shown here is derived from an EMBL/GenBank/DDBJ whole genome shotgun (WGS) entry which is preliminary data.</text>
</comment>
<sequence>MILTITLNPTVVKTAYVDGLQLDGDNLITKYQMAVGDCAVYSAYIIKLLQGDPYVLGFAGGISGRFVKSYLDKNNIKSDFNWKDQETRSAIIVKDTRTGQETTLVDQTMRFTPTDFKNFKHKFRNHFQECDVMVLNGDSTNESIISMIEEIMLMANQHKKVIGAVEGSEIKHLLEKSPYALVVGRENLASIDIGADLGPLEVVEALRGLLVRHKVHYIVFNDEVELYGISRKKICKAEYAKAKDIHDLNSLKSAIVGGVAVSVKRGYEFEKMLKLIMAIKYSVDSARFPEVCSRKDVDLLMNKVKLVEIYNSQAGYH</sequence>
<dbReference type="Pfam" id="PF00294">
    <property type="entry name" value="PfkB"/>
    <property type="match status" value="1"/>
</dbReference>
<dbReference type="PANTHER" id="PTHR46566">
    <property type="entry name" value="1-PHOSPHOFRUCTOKINASE-RELATED"/>
    <property type="match status" value="1"/>
</dbReference>
<dbReference type="AlphaFoldDB" id="A0A7X5HW41"/>
<keyword evidence="3" id="KW-1185">Reference proteome</keyword>
<feature type="domain" description="Carbohydrate kinase PfkB" evidence="1">
    <location>
        <begin position="31"/>
        <end position="174"/>
    </location>
</feature>
<proteinExistence type="predicted"/>
<dbReference type="GO" id="GO:0005829">
    <property type="term" value="C:cytosol"/>
    <property type="evidence" value="ECO:0007669"/>
    <property type="project" value="TreeGrafter"/>
</dbReference>
<evidence type="ECO:0000313" key="2">
    <source>
        <dbReference type="EMBL" id="NDL67748.1"/>
    </source>
</evidence>
<organism evidence="2 3">
    <name type="scientific">Anaerotalea alkaliphila</name>
    <dbReference type="NCBI Taxonomy" id="2662126"/>
    <lineage>
        <taxon>Bacteria</taxon>
        <taxon>Bacillati</taxon>
        <taxon>Bacillota</taxon>
        <taxon>Clostridia</taxon>
        <taxon>Eubacteriales</taxon>
        <taxon>Anaerotalea</taxon>
    </lineage>
</organism>
<protein>
    <recommendedName>
        <fullName evidence="1">Carbohydrate kinase PfkB domain-containing protein</fullName>
    </recommendedName>
</protein>
<evidence type="ECO:0000259" key="1">
    <source>
        <dbReference type="Pfam" id="PF00294"/>
    </source>
</evidence>
<reference evidence="2 3" key="1">
    <citation type="submission" date="2020-01" db="EMBL/GenBank/DDBJ databases">
        <title>Anaeroalcalibacter tamaniensis gen. nov., sp. nov., moderately halophilic strictly anaerobic fermenter bacterium from mud volcano of Taman peninsula.</title>
        <authorList>
            <person name="Frolova A."/>
            <person name="Merkel A.Y."/>
            <person name="Slobodkin A.I."/>
        </authorList>
    </citation>
    <scope>NUCLEOTIDE SEQUENCE [LARGE SCALE GENOMIC DNA]</scope>
    <source>
        <strain evidence="2 3">F-3ap</strain>
    </source>
</reference>
<dbReference type="InterPro" id="IPR029056">
    <property type="entry name" value="Ribokinase-like"/>
</dbReference>
<dbReference type="RefSeq" id="WP_162370476.1">
    <property type="nucleotide sequence ID" value="NZ_JAAEEH010000020.1"/>
</dbReference>
<evidence type="ECO:0000313" key="3">
    <source>
        <dbReference type="Proteomes" id="UP000461585"/>
    </source>
</evidence>
<dbReference type="EMBL" id="JAAEEH010000020">
    <property type="protein sequence ID" value="NDL67748.1"/>
    <property type="molecule type" value="Genomic_DNA"/>
</dbReference>
<name>A0A7X5HW41_9FIRM</name>
<gene>
    <name evidence="2" type="ORF">GXN74_08360</name>
</gene>
<accession>A0A7X5HW41</accession>
<dbReference type="Gene3D" id="3.40.1190.20">
    <property type="match status" value="1"/>
</dbReference>
<dbReference type="PANTHER" id="PTHR46566:SF1">
    <property type="entry name" value="1-PHOSPHOFRUCTOKINASE"/>
    <property type="match status" value="1"/>
</dbReference>
<dbReference type="InterPro" id="IPR011611">
    <property type="entry name" value="PfkB_dom"/>
</dbReference>
<dbReference type="SUPFAM" id="SSF53613">
    <property type="entry name" value="Ribokinase-like"/>
    <property type="match status" value="1"/>
</dbReference>